<organism evidence="2 3">
    <name type="scientific">Hansschlegelia beijingensis</name>
    <dbReference type="NCBI Taxonomy" id="1133344"/>
    <lineage>
        <taxon>Bacteria</taxon>
        <taxon>Pseudomonadati</taxon>
        <taxon>Pseudomonadota</taxon>
        <taxon>Alphaproteobacteria</taxon>
        <taxon>Hyphomicrobiales</taxon>
        <taxon>Methylopilaceae</taxon>
        <taxon>Hansschlegelia</taxon>
    </lineage>
</organism>
<dbReference type="RefSeq" id="WP_183394681.1">
    <property type="nucleotide sequence ID" value="NZ_JACIDR010000002.1"/>
</dbReference>
<keyword evidence="1" id="KW-0732">Signal</keyword>
<evidence type="ECO:0000256" key="1">
    <source>
        <dbReference type="SAM" id="SignalP"/>
    </source>
</evidence>
<keyword evidence="3" id="KW-1185">Reference proteome</keyword>
<evidence type="ECO:0000313" key="2">
    <source>
        <dbReference type="EMBL" id="MBB3972798.1"/>
    </source>
</evidence>
<dbReference type="AlphaFoldDB" id="A0A7W6GF62"/>
<accession>A0A7W6GF62</accession>
<dbReference type="Proteomes" id="UP000528964">
    <property type="component" value="Unassembled WGS sequence"/>
</dbReference>
<evidence type="ECO:0000313" key="3">
    <source>
        <dbReference type="Proteomes" id="UP000528964"/>
    </source>
</evidence>
<sequence length="108" mass="10557">MKTALRAAAFGLLALSLAGCSVSDASTTTPKTFDAICASEPAVYAAYVTVASTRGASAKKLATAAAAHKVVSDLCAAPPANLAQGVAQAAAAYATIMAARAEAARQAA</sequence>
<protein>
    <recommendedName>
        <fullName evidence="4">Cell wall anchor protein</fullName>
    </recommendedName>
</protein>
<feature type="signal peptide" evidence="1">
    <location>
        <begin position="1"/>
        <end position="25"/>
    </location>
</feature>
<reference evidence="2 3" key="1">
    <citation type="submission" date="2020-08" db="EMBL/GenBank/DDBJ databases">
        <title>Genomic Encyclopedia of Type Strains, Phase IV (KMG-IV): sequencing the most valuable type-strain genomes for metagenomic binning, comparative biology and taxonomic classification.</title>
        <authorList>
            <person name="Goeker M."/>
        </authorList>
    </citation>
    <scope>NUCLEOTIDE SEQUENCE [LARGE SCALE GENOMIC DNA]</scope>
    <source>
        <strain evidence="2 3">DSM 25481</strain>
    </source>
</reference>
<evidence type="ECO:0008006" key="4">
    <source>
        <dbReference type="Google" id="ProtNLM"/>
    </source>
</evidence>
<dbReference type="PROSITE" id="PS51257">
    <property type="entry name" value="PROKAR_LIPOPROTEIN"/>
    <property type="match status" value="1"/>
</dbReference>
<gene>
    <name evidence="2" type="ORF">GGR24_001455</name>
</gene>
<proteinExistence type="predicted"/>
<feature type="chain" id="PRO_5031262555" description="Cell wall anchor protein" evidence="1">
    <location>
        <begin position="26"/>
        <end position="108"/>
    </location>
</feature>
<name>A0A7W6GF62_9HYPH</name>
<comment type="caution">
    <text evidence="2">The sequence shown here is derived from an EMBL/GenBank/DDBJ whole genome shotgun (WGS) entry which is preliminary data.</text>
</comment>
<dbReference type="EMBL" id="JACIDR010000002">
    <property type="protein sequence ID" value="MBB3972798.1"/>
    <property type="molecule type" value="Genomic_DNA"/>
</dbReference>